<evidence type="ECO:0000259" key="1">
    <source>
        <dbReference type="Pfam" id="PF22600"/>
    </source>
</evidence>
<dbReference type="eggNOG" id="KOG2277">
    <property type="taxonomic scope" value="Eukaryota"/>
</dbReference>
<dbReference type="Proteomes" id="UP000011087">
    <property type="component" value="Unassembled WGS sequence"/>
</dbReference>
<reference evidence="2 4" key="1">
    <citation type="journal article" date="2012" name="Nature">
        <title>Algal genomes reveal evolutionary mosaicism and the fate of nucleomorphs.</title>
        <authorList>
            <consortium name="DOE Joint Genome Institute"/>
            <person name="Curtis B.A."/>
            <person name="Tanifuji G."/>
            <person name="Burki F."/>
            <person name="Gruber A."/>
            <person name="Irimia M."/>
            <person name="Maruyama S."/>
            <person name="Arias M.C."/>
            <person name="Ball S.G."/>
            <person name="Gile G.H."/>
            <person name="Hirakawa Y."/>
            <person name="Hopkins J.F."/>
            <person name="Kuo A."/>
            <person name="Rensing S.A."/>
            <person name="Schmutz J."/>
            <person name="Symeonidi A."/>
            <person name="Elias M."/>
            <person name="Eveleigh R.J."/>
            <person name="Herman E.K."/>
            <person name="Klute M.J."/>
            <person name="Nakayama T."/>
            <person name="Obornik M."/>
            <person name="Reyes-Prieto A."/>
            <person name="Armbrust E.V."/>
            <person name="Aves S.J."/>
            <person name="Beiko R.G."/>
            <person name="Coutinho P."/>
            <person name="Dacks J.B."/>
            <person name="Durnford D.G."/>
            <person name="Fast N.M."/>
            <person name="Green B.R."/>
            <person name="Grisdale C.J."/>
            <person name="Hempel F."/>
            <person name="Henrissat B."/>
            <person name="Hoppner M.P."/>
            <person name="Ishida K."/>
            <person name="Kim E."/>
            <person name="Koreny L."/>
            <person name="Kroth P.G."/>
            <person name="Liu Y."/>
            <person name="Malik S.B."/>
            <person name="Maier U.G."/>
            <person name="McRose D."/>
            <person name="Mock T."/>
            <person name="Neilson J.A."/>
            <person name="Onodera N.T."/>
            <person name="Poole A.M."/>
            <person name="Pritham E.J."/>
            <person name="Richards T.A."/>
            <person name="Rocap G."/>
            <person name="Roy S.W."/>
            <person name="Sarai C."/>
            <person name="Schaack S."/>
            <person name="Shirato S."/>
            <person name="Slamovits C.H."/>
            <person name="Spencer D.F."/>
            <person name="Suzuki S."/>
            <person name="Worden A.Z."/>
            <person name="Zauner S."/>
            <person name="Barry K."/>
            <person name="Bell C."/>
            <person name="Bharti A.K."/>
            <person name="Crow J.A."/>
            <person name="Grimwood J."/>
            <person name="Kramer R."/>
            <person name="Lindquist E."/>
            <person name="Lucas S."/>
            <person name="Salamov A."/>
            <person name="McFadden G.I."/>
            <person name="Lane C.E."/>
            <person name="Keeling P.J."/>
            <person name="Gray M.W."/>
            <person name="Grigoriev I.V."/>
            <person name="Archibald J.M."/>
        </authorList>
    </citation>
    <scope>NUCLEOTIDE SEQUENCE</scope>
    <source>
        <strain evidence="2 4">CCMP2712</strain>
    </source>
</reference>
<dbReference type="SUPFAM" id="SSF81301">
    <property type="entry name" value="Nucleotidyltransferase"/>
    <property type="match status" value="1"/>
</dbReference>
<keyword evidence="4" id="KW-1185">Reference proteome</keyword>
<sequence>SRVPIVKISDQTSGVHCDISMQNDLSLYKDALLRSYVKIDSRFQKLVALVKTWAKARAINDAAAHTLNSFGYTLLIIQFLQVCSPPVFP</sequence>
<dbReference type="PANTHER" id="PTHR12271">
    <property type="entry name" value="POLY A POLYMERASE CID PAP -RELATED"/>
    <property type="match status" value="1"/>
</dbReference>
<feature type="non-terminal residue" evidence="2">
    <location>
        <position position="1"/>
    </location>
</feature>
<evidence type="ECO:0000313" key="2">
    <source>
        <dbReference type="EMBL" id="EKX30845.1"/>
    </source>
</evidence>
<gene>
    <name evidence="2" type="ORF">GUITHDRAFT_51872</name>
</gene>
<dbReference type="EnsemblProtists" id="EKX30845">
    <property type="protein sequence ID" value="EKX30845"/>
    <property type="gene ID" value="GUITHDRAFT_51872"/>
</dbReference>
<dbReference type="GO" id="GO:0016779">
    <property type="term" value="F:nucleotidyltransferase activity"/>
    <property type="evidence" value="ECO:0007669"/>
    <property type="project" value="TreeGrafter"/>
</dbReference>
<dbReference type="PaxDb" id="55529-EKX30845"/>
<dbReference type="AlphaFoldDB" id="L1I4T3"/>
<evidence type="ECO:0000313" key="3">
    <source>
        <dbReference type="EnsemblProtists" id="EKX30845"/>
    </source>
</evidence>
<dbReference type="Gene3D" id="3.30.460.10">
    <property type="entry name" value="Beta Polymerase, domain 2"/>
    <property type="match status" value="1"/>
</dbReference>
<dbReference type="SUPFAM" id="SSF81631">
    <property type="entry name" value="PAP/OAS1 substrate-binding domain"/>
    <property type="match status" value="1"/>
</dbReference>
<dbReference type="STRING" id="905079.L1I4T3"/>
<dbReference type="Gene3D" id="1.10.1410.10">
    <property type="match status" value="1"/>
</dbReference>
<evidence type="ECO:0000313" key="4">
    <source>
        <dbReference type="Proteomes" id="UP000011087"/>
    </source>
</evidence>
<dbReference type="GeneID" id="17287565"/>
<dbReference type="PANTHER" id="PTHR12271:SF40">
    <property type="entry name" value="POLY(A) RNA POLYMERASE GLD2"/>
    <property type="match status" value="1"/>
</dbReference>
<reference evidence="3" key="3">
    <citation type="submission" date="2016-03" db="UniProtKB">
        <authorList>
            <consortium name="EnsemblProtists"/>
        </authorList>
    </citation>
    <scope>IDENTIFICATION</scope>
</reference>
<feature type="non-terminal residue" evidence="2">
    <location>
        <position position="89"/>
    </location>
</feature>
<dbReference type="GO" id="GO:0031123">
    <property type="term" value="P:RNA 3'-end processing"/>
    <property type="evidence" value="ECO:0007669"/>
    <property type="project" value="TreeGrafter"/>
</dbReference>
<reference evidence="4" key="2">
    <citation type="submission" date="2012-11" db="EMBL/GenBank/DDBJ databases">
        <authorList>
            <person name="Kuo A."/>
            <person name="Curtis B.A."/>
            <person name="Tanifuji G."/>
            <person name="Burki F."/>
            <person name="Gruber A."/>
            <person name="Irimia M."/>
            <person name="Maruyama S."/>
            <person name="Arias M.C."/>
            <person name="Ball S.G."/>
            <person name="Gile G.H."/>
            <person name="Hirakawa Y."/>
            <person name="Hopkins J.F."/>
            <person name="Rensing S.A."/>
            <person name="Schmutz J."/>
            <person name="Symeonidi A."/>
            <person name="Elias M."/>
            <person name="Eveleigh R.J."/>
            <person name="Herman E.K."/>
            <person name="Klute M.J."/>
            <person name="Nakayama T."/>
            <person name="Obornik M."/>
            <person name="Reyes-Prieto A."/>
            <person name="Armbrust E.V."/>
            <person name="Aves S.J."/>
            <person name="Beiko R.G."/>
            <person name="Coutinho P."/>
            <person name="Dacks J.B."/>
            <person name="Durnford D.G."/>
            <person name="Fast N.M."/>
            <person name="Green B.R."/>
            <person name="Grisdale C."/>
            <person name="Hempe F."/>
            <person name="Henrissat B."/>
            <person name="Hoppner M.P."/>
            <person name="Ishida K.-I."/>
            <person name="Kim E."/>
            <person name="Koreny L."/>
            <person name="Kroth P.G."/>
            <person name="Liu Y."/>
            <person name="Malik S.-B."/>
            <person name="Maier U.G."/>
            <person name="McRose D."/>
            <person name="Mock T."/>
            <person name="Neilson J.A."/>
            <person name="Onodera N.T."/>
            <person name="Poole A.M."/>
            <person name="Pritham E.J."/>
            <person name="Richards T.A."/>
            <person name="Rocap G."/>
            <person name="Roy S.W."/>
            <person name="Sarai C."/>
            <person name="Schaack S."/>
            <person name="Shirato S."/>
            <person name="Slamovits C.H."/>
            <person name="Spencer D.F."/>
            <person name="Suzuki S."/>
            <person name="Worden A.Z."/>
            <person name="Zauner S."/>
            <person name="Barry K."/>
            <person name="Bell C."/>
            <person name="Bharti A.K."/>
            <person name="Crow J.A."/>
            <person name="Grimwood J."/>
            <person name="Kramer R."/>
            <person name="Lindquist E."/>
            <person name="Lucas S."/>
            <person name="Salamov A."/>
            <person name="McFadden G.I."/>
            <person name="Lane C.E."/>
            <person name="Keeling P.J."/>
            <person name="Gray M.W."/>
            <person name="Grigoriev I.V."/>
            <person name="Archibald J.M."/>
        </authorList>
    </citation>
    <scope>NUCLEOTIDE SEQUENCE</scope>
    <source>
        <strain evidence="4">CCMP2712</strain>
    </source>
</reference>
<dbReference type="EMBL" id="JH993508">
    <property type="protein sequence ID" value="EKX30845.1"/>
    <property type="molecule type" value="Genomic_DNA"/>
</dbReference>
<feature type="domain" description="Poly(A) RNA polymerase mitochondrial-like central palm" evidence="1">
    <location>
        <begin position="2"/>
        <end position="37"/>
    </location>
</feature>
<dbReference type="HOGENOM" id="CLU_174371_0_0_1"/>
<dbReference type="OrthoDB" id="407432at2759"/>
<dbReference type="Pfam" id="PF22600">
    <property type="entry name" value="MTPAP-like_central"/>
    <property type="match status" value="1"/>
</dbReference>
<protein>
    <recommendedName>
        <fullName evidence="1">Poly(A) RNA polymerase mitochondrial-like central palm domain-containing protein</fullName>
    </recommendedName>
</protein>
<name>L1I4T3_GUITC</name>
<dbReference type="InterPro" id="IPR043519">
    <property type="entry name" value="NT_sf"/>
</dbReference>
<dbReference type="KEGG" id="gtt:GUITHDRAFT_51872"/>
<dbReference type="OMA" id="VDIDERC"/>
<organism evidence="2">
    <name type="scientific">Guillardia theta (strain CCMP2712)</name>
    <name type="common">Cryptophyte</name>
    <dbReference type="NCBI Taxonomy" id="905079"/>
    <lineage>
        <taxon>Eukaryota</taxon>
        <taxon>Cryptophyceae</taxon>
        <taxon>Pyrenomonadales</taxon>
        <taxon>Geminigeraceae</taxon>
        <taxon>Guillardia</taxon>
    </lineage>
</organism>
<proteinExistence type="predicted"/>
<dbReference type="RefSeq" id="XP_005817825.1">
    <property type="nucleotide sequence ID" value="XM_005817768.1"/>
</dbReference>
<dbReference type="InterPro" id="IPR054708">
    <property type="entry name" value="MTPAP-like_central"/>
</dbReference>
<accession>L1I4T3</accession>